<dbReference type="PANTHER" id="PTHR47307:SF1">
    <property type="entry name" value="GLUTATHIONE-REGULATED POTASSIUM-EFFLUX SYSTEM ANCILLARY PROTEIN KEFG"/>
    <property type="match status" value="1"/>
</dbReference>
<dbReference type="Proteomes" id="UP000252415">
    <property type="component" value="Unassembled WGS sequence"/>
</dbReference>
<evidence type="ECO:0000259" key="2">
    <source>
        <dbReference type="Pfam" id="PF02525"/>
    </source>
</evidence>
<dbReference type="GO" id="GO:0009055">
    <property type="term" value="F:electron transfer activity"/>
    <property type="evidence" value="ECO:0007669"/>
    <property type="project" value="TreeGrafter"/>
</dbReference>
<dbReference type="InterPro" id="IPR029039">
    <property type="entry name" value="Flavoprotein-like_sf"/>
</dbReference>
<dbReference type="InterPro" id="IPR046980">
    <property type="entry name" value="KefG/KefF"/>
</dbReference>
<organism evidence="3 4">
    <name type="scientific">Paenibacillus prosopidis</name>
    <dbReference type="NCBI Taxonomy" id="630520"/>
    <lineage>
        <taxon>Bacteria</taxon>
        <taxon>Bacillati</taxon>
        <taxon>Bacillota</taxon>
        <taxon>Bacilli</taxon>
        <taxon>Bacillales</taxon>
        <taxon>Paenibacillaceae</taxon>
        <taxon>Paenibacillus</taxon>
    </lineage>
</organism>
<dbReference type="AlphaFoldDB" id="A0A368VNH5"/>
<dbReference type="GO" id="GO:0003955">
    <property type="term" value="F:NAD(P)H dehydrogenase (quinone) activity"/>
    <property type="evidence" value="ECO:0007669"/>
    <property type="project" value="TreeGrafter"/>
</dbReference>
<evidence type="ECO:0000313" key="4">
    <source>
        <dbReference type="Proteomes" id="UP000252415"/>
    </source>
</evidence>
<dbReference type="EMBL" id="QPJD01000014">
    <property type="protein sequence ID" value="RCW43070.1"/>
    <property type="molecule type" value="Genomic_DNA"/>
</dbReference>
<dbReference type="InterPro" id="IPR003680">
    <property type="entry name" value="Flavodoxin_fold"/>
</dbReference>
<reference evidence="3 4" key="1">
    <citation type="submission" date="2018-07" db="EMBL/GenBank/DDBJ databases">
        <title>Genomic Encyclopedia of Type Strains, Phase III (KMG-III): the genomes of soil and plant-associated and newly described type strains.</title>
        <authorList>
            <person name="Whitman W."/>
        </authorList>
    </citation>
    <scope>NUCLEOTIDE SEQUENCE [LARGE SCALE GENOMIC DNA]</scope>
    <source>
        <strain evidence="3 4">CECT 7506</strain>
    </source>
</reference>
<name>A0A368VNH5_9BACL</name>
<keyword evidence="1" id="KW-0560">Oxidoreductase</keyword>
<dbReference type="GO" id="GO:0010181">
    <property type="term" value="F:FMN binding"/>
    <property type="evidence" value="ECO:0007669"/>
    <property type="project" value="TreeGrafter"/>
</dbReference>
<feature type="domain" description="Flavodoxin-like fold" evidence="2">
    <location>
        <begin position="3"/>
        <end position="172"/>
    </location>
</feature>
<comment type="caution">
    <text evidence="3">The sequence shown here is derived from an EMBL/GenBank/DDBJ whole genome shotgun (WGS) entry which is preliminary data.</text>
</comment>
<gene>
    <name evidence="3" type="ORF">DFP97_114134</name>
</gene>
<sequence length="181" mass="20780">MKMKIMVIIAHPDLKQSRANQALAQALNGQTDTLVRDLYQEYPNWTIDVQKEQQLLLEYDRIVFQFPFYWYSCPPLLKKWFDDVLTYGWAFGPGGEHLKGKEFVVAITTGGPENGYRSGGDNWFTISELIRPIQATLVRCNGTFLPIFVTYNASFGTDAYLSQEARRYAEHIQTSLITLAR</sequence>
<dbReference type="Gene3D" id="3.40.50.360">
    <property type="match status" value="1"/>
</dbReference>
<evidence type="ECO:0000313" key="3">
    <source>
        <dbReference type="EMBL" id="RCW43070.1"/>
    </source>
</evidence>
<protein>
    <submittedName>
        <fullName evidence="3">Glutathione-regulated potassium-efflux system ancillary protein KefG</fullName>
    </submittedName>
</protein>
<accession>A0A368VNH5</accession>
<dbReference type="PANTHER" id="PTHR47307">
    <property type="entry name" value="GLUTATHIONE-REGULATED POTASSIUM-EFFLUX SYSTEM ANCILLARY PROTEIN KEFG"/>
    <property type="match status" value="1"/>
</dbReference>
<evidence type="ECO:0000256" key="1">
    <source>
        <dbReference type="ARBA" id="ARBA00023002"/>
    </source>
</evidence>
<proteinExistence type="predicted"/>
<dbReference type="SUPFAM" id="SSF52218">
    <property type="entry name" value="Flavoproteins"/>
    <property type="match status" value="1"/>
</dbReference>
<keyword evidence="4" id="KW-1185">Reference proteome</keyword>
<dbReference type="Pfam" id="PF02525">
    <property type="entry name" value="Flavodoxin_2"/>
    <property type="match status" value="1"/>
</dbReference>